<feature type="region of interest" description="Disordered" evidence="1">
    <location>
        <begin position="329"/>
        <end position="375"/>
    </location>
</feature>
<dbReference type="OMA" id="VLLQVCQ"/>
<feature type="non-terminal residue" evidence="2">
    <location>
        <position position="1"/>
    </location>
</feature>
<dbReference type="Gene3D" id="2.60.120.200">
    <property type="match status" value="2"/>
</dbReference>
<feature type="compositionally biased region" description="Basic and acidic residues" evidence="1">
    <location>
        <begin position="295"/>
        <end position="316"/>
    </location>
</feature>
<dbReference type="InterPro" id="IPR013320">
    <property type="entry name" value="ConA-like_dom_sf"/>
</dbReference>
<gene>
    <name evidence="2" type="ORF">Tcan_15921</name>
</gene>
<accession>A0A0B2VNX9</accession>
<name>A0A0B2VNX9_TOXCA</name>
<dbReference type="SUPFAM" id="SSF49899">
    <property type="entry name" value="Concanavalin A-like lectins/glucanases"/>
    <property type="match status" value="2"/>
</dbReference>
<evidence type="ECO:0000313" key="3">
    <source>
        <dbReference type="Proteomes" id="UP000031036"/>
    </source>
</evidence>
<protein>
    <recommendedName>
        <fullName evidence="4">MAM domain-containing protein</fullName>
    </recommendedName>
</protein>
<organism evidence="2 3">
    <name type="scientific">Toxocara canis</name>
    <name type="common">Canine roundworm</name>
    <dbReference type="NCBI Taxonomy" id="6265"/>
    <lineage>
        <taxon>Eukaryota</taxon>
        <taxon>Metazoa</taxon>
        <taxon>Ecdysozoa</taxon>
        <taxon>Nematoda</taxon>
        <taxon>Chromadorea</taxon>
        <taxon>Rhabditida</taxon>
        <taxon>Spirurina</taxon>
        <taxon>Ascaridomorpha</taxon>
        <taxon>Ascaridoidea</taxon>
        <taxon>Toxocaridae</taxon>
        <taxon>Toxocara</taxon>
    </lineage>
</organism>
<feature type="compositionally biased region" description="Polar residues" evidence="1">
    <location>
        <begin position="329"/>
        <end position="344"/>
    </location>
</feature>
<comment type="caution">
    <text evidence="2">The sequence shown here is derived from an EMBL/GenBank/DDBJ whole genome shotgun (WGS) entry which is preliminary data.</text>
</comment>
<reference evidence="2 3" key="1">
    <citation type="submission" date="2014-11" db="EMBL/GenBank/DDBJ databases">
        <title>Genetic blueprint of the zoonotic pathogen Toxocara canis.</title>
        <authorList>
            <person name="Zhu X.-Q."/>
            <person name="Korhonen P.K."/>
            <person name="Cai H."/>
            <person name="Young N.D."/>
            <person name="Nejsum P."/>
            <person name="von Samson-Himmelstjerna G."/>
            <person name="Boag P.R."/>
            <person name="Tan P."/>
            <person name="Li Q."/>
            <person name="Min J."/>
            <person name="Yang Y."/>
            <person name="Wang X."/>
            <person name="Fang X."/>
            <person name="Hall R.S."/>
            <person name="Hofmann A."/>
            <person name="Sternberg P.W."/>
            <person name="Jex A.R."/>
            <person name="Gasser R.B."/>
        </authorList>
    </citation>
    <scope>NUCLEOTIDE SEQUENCE [LARGE SCALE GENOMIC DNA]</scope>
    <source>
        <strain evidence="2">PN_DK_2014</strain>
    </source>
</reference>
<dbReference type="AlphaFoldDB" id="A0A0B2VNX9"/>
<feature type="compositionally biased region" description="Low complexity" evidence="1">
    <location>
        <begin position="358"/>
        <end position="375"/>
    </location>
</feature>
<sequence length="601" mass="64067">KKNLENVAGDSCLSTNQRAFSAGSTVQQFSAPLPPPQAPPLPVVTPVASGVAAQRPLAVAASADRGPEQPVAQQKLINYLLGRNVMLHEFDSIGYNSEGGGPVTAGEALSCDFDKRHCCWANVPPPDDQLDWQIAGGTPESVILKDVPVPNGNYLVAHASNSAPSDEAQFASCAIGCASSPIVVRARHWQSENVLLQVCQRESFPATVNFNPLLNCQEFPLVSGLGATELILPKASLVDVGFLLLLLLFAILKQVHIEIVFVASNFVGENGDIAILDDIEISYESDGDECGVDNTEVKKTGGVEENKQSSRHDKLVELNSRANQKQISIKESSAGGQPPSSAEQLSAFPGESSAPEHSAGSASGQPASGSHFSAISHSSASASASSSSSSSLSKSQIETVKSAPAEKEVLESNRVFTNHAAGLKTVVSSPAPCRAAKCTFEDGNTCHYRDALQTQSIRGLTTRFQIVTGQFMNRVTGVKEGTEGDFYAATFLFPREMAGLAADLANLTQPIRLRFQYYEGTHGVQLKGCCDSLEDCFFRSDKFVTVSDRTWKLTEFTCPPGTTQIIFVCENTRTNQGACAIDDIQVIESTTADIRSAKTLC</sequence>
<dbReference type="EMBL" id="JPKZ01001215">
    <property type="protein sequence ID" value="KHN83157.1"/>
    <property type="molecule type" value="Genomic_DNA"/>
</dbReference>
<dbReference type="OrthoDB" id="5812896at2759"/>
<keyword evidence="3" id="KW-1185">Reference proteome</keyword>
<dbReference type="Proteomes" id="UP000031036">
    <property type="component" value="Unassembled WGS sequence"/>
</dbReference>
<evidence type="ECO:0008006" key="4">
    <source>
        <dbReference type="Google" id="ProtNLM"/>
    </source>
</evidence>
<evidence type="ECO:0000313" key="2">
    <source>
        <dbReference type="EMBL" id="KHN83157.1"/>
    </source>
</evidence>
<evidence type="ECO:0000256" key="1">
    <source>
        <dbReference type="SAM" id="MobiDB-lite"/>
    </source>
</evidence>
<feature type="region of interest" description="Disordered" evidence="1">
    <location>
        <begin position="292"/>
        <end position="317"/>
    </location>
</feature>
<dbReference type="STRING" id="6265.A0A0B2VNX9"/>
<proteinExistence type="predicted"/>